<dbReference type="AlphaFoldDB" id="A0A1G1YAU6"/>
<evidence type="ECO:0000313" key="1">
    <source>
        <dbReference type="EMBL" id="OGY48840.1"/>
    </source>
</evidence>
<organism evidence="1 2">
    <name type="scientific">Candidatus Buchananbacteria bacterium RIFCSPHIGHO2_01_FULL_46_12</name>
    <dbReference type="NCBI Taxonomy" id="1797536"/>
    <lineage>
        <taxon>Bacteria</taxon>
        <taxon>Candidatus Buchananiibacteriota</taxon>
    </lineage>
</organism>
<evidence type="ECO:0000313" key="2">
    <source>
        <dbReference type="Proteomes" id="UP000178432"/>
    </source>
</evidence>
<proteinExistence type="predicted"/>
<accession>A0A1G1YAU6</accession>
<reference evidence="1 2" key="1">
    <citation type="journal article" date="2016" name="Nat. Commun.">
        <title>Thousands of microbial genomes shed light on interconnected biogeochemical processes in an aquifer system.</title>
        <authorList>
            <person name="Anantharaman K."/>
            <person name="Brown C.T."/>
            <person name="Hug L.A."/>
            <person name="Sharon I."/>
            <person name="Castelle C.J."/>
            <person name="Probst A.J."/>
            <person name="Thomas B.C."/>
            <person name="Singh A."/>
            <person name="Wilkins M.J."/>
            <person name="Karaoz U."/>
            <person name="Brodie E.L."/>
            <person name="Williams K.H."/>
            <person name="Hubbard S.S."/>
            <person name="Banfield J.F."/>
        </authorList>
    </citation>
    <scope>NUCLEOTIDE SEQUENCE [LARGE SCALE GENOMIC DNA]</scope>
</reference>
<gene>
    <name evidence="1" type="ORF">A2663_00050</name>
</gene>
<protein>
    <submittedName>
        <fullName evidence="1">Uncharacterized protein</fullName>
    </submittedName>
</protein>
<comment type="caution">
    <text evidence="1">The sequence shown here is derived from an EMBL/GenBank/DDBJ whole genome shotgun (WGS) entry which is preliminary data.</text>
</comment>
<name>A0A1G1YAU6_9BACT</name>
<sequence length="210" mass="24896">MTIFITYDIIINQTECVCLNSPRSEWFILRQSQPAQSSGEQTCWKHWKHKTKRRILRIYQNEYPFLWAITPPKNVRLIHCQRIDQRVQPRYLIAPFEAAFNPDDLGTPRQLSFWFVWGNETTPGIPAFIQKLDSLAPAICEGKSLRRSETKDETERKIGQYLYQLNHSDLLYIIEAIEFFPPHPPEWWLAVVKPPKEGDLRQWLMTHLEC</sequence>
<dbReference type="EMBL" id="MHIF01000009">
    <property type="protein sequence ID" value="OGY48840.1"/>
    <property type="molecule type" value="Genomic_DNA"/>
</dbReference>
<dbReference type="Proteomes" id="UP000178432">
    <property type="component" value="Unassembled WGS sequence"/>
</dbReference>